<evidence type="ECO:0000256" key="3">
    <source>
        <dbReference type="ARBA" id="ARBA00012486"/>
    </source>
</evidence>
<keyword evidence="10" id="KW-0833">Ubl conjugation pathway</keyword>
<dbReference type="AlphaFoldDB" id="A0A151N457"/>
<comment type="function">
    <text evidence="18">Catalyzes the covalent attachment of ubiquitin to other proteins. Seems to function in the selective degradation of misfolded membrane proteins from the endoplasmic reticulum (ERAD). In cooperation with the GATOR2 complex, catalyzes 'Lys-6'-linked ubiquitination of NPRL2.</text>
</comment>
<dbReference type="PROSITE" id="PS50127">
    <property type="entry name" value="UBC_2"/>
    <property type="match status" value="1"/>
</dbReference>
<accession>A0A151N457</accession>
<dbReference type="PANTHER" id="PTHR24019:SF12">
    <property type="entry name" value="ADIPOLIN"/>
    <property type="match status" value="1"/>
</dbReference>
<evidence type="ECO:0000256" key="7">
    <source>
        <dbReference type="ARBA" id="ARBA00022702"/>
    </source>
</evidence>
<evidence type="ECO:0000256" key="18">
    <source>
        <dbReference type="ARBA" id="ARBA00054775"/>
    </source>
</evidence>
<dbReference type="Pfam" id="PF00179">
    <property type="entry name" value="UQ_con"/>
    <property type="match status" value="1"/>
</dbReference>
<keyword evidence="16" id="KW-0325">Glycoprotein</keyword>
<dbReference type="GO" id="GO:0046628">
    <property type="term" value="P:positive regulation of insulin receptor signaling pathway"/>
    <property type="evidence" value="ECO:0007669"/>
    <property type="project" value="TreeGrafter"/>
</dbReference>
<dbReference type="EC" id="2.3.2.23" evidence="3"/>
<evidence type="ECO:0000256" key="17">
    <source>
        <dbReference type="ARBA" id="ARBA00038198"/>
    </source>
</evidence>
<evidence type="ECO:0000256" key="20">
    <source>
        <dbReference type="ARBA" id="ARBA00073320"/>
    </source>
</evidence>
<dbReference type="STRING" id="8496.A0A151N457"/>
<dbReference type="InterPro" id="IPR008983">
    <property type="entry name" value="Tumour_necrosis_fac-like_dom"/>
</dbReference>
<evidence type="ECO:0000256" key="8">
    <source>
        <dbReference type="ARBA" id="ARBA00022729"/>
    </source>
</evidence>
<reference evidence="26 27" key="1">
    <citation type="journal article" date="2012" name="Genome Biol.">
        <title>Sequencing three crocodilian genomes to illuminate the evolution of archosaurs and amniotes.</title>
        <authorList>
            <person name="St John J.A."/>
            <person name="Braun E.L."/>
            <person name="Isberg S.R."/>
            <person name="Miles L.G."/>
            <person name="Chong A.Y."/>
            <person name="Gongora J."/>
            <person name="Dalzell P."/>
            <person name="Moran C."/>
            <person name="Bed'hom B."/>
            <person name="Abzhanov A."/>
            <person name="Burgess S.C."/>
            <person name="Cooksey A.M."/>
            <person name="Castoe T.A."/>
            <person name="Crawford N.G."/>
            <person name="Densmore L.D."/>
            <person name="Drew J.C."/>
            <person name="Edwards S.V."/>
            <person name="Faircloth B.C."/>
            <person name="Fujita M.K."/>
            <person name="Greenwold M.J."/>
            <person name="Hoffmann F.G."/>
            <person name="Howard J.M."/>
            <person name="Iguchi T."/>
            <person name="Janes D.E."/>
            <person name="Khan S.Y."/>
            <person name="Kohno S."/>
            <person name="de Koning A.J."/>
            <person name="Lance S.L."/>
            <person name="McCarthy F.M."/>
            <person name="McCormack J.E."/>
            <person name="Merchant M.E."/>
            <person name="Peterson D.G."/>
            <person name="Pollock D.D."/>
            <person name="Pourmand N."/>
            <person name="Raney B.J."/>
            <person name="Roessler K.A."/>
            <person name="Sanford J.R."/>
            <person name="Sawyer R.H."/>
            <person name="Schmidt C.J."/>
            <person name="Triplett E.W."/>
            <person name="Tuberville T.D."/>
            <person name="Venegas-Anaya M."/>
            <person name="Howard J.T."/>
            <person name="Jarvis E.D."/>
            <person name="Guillette L.J.Jr."/>
            <person name="Glenn T.C."/>
            <person name="Green R.E."/>
            <person name="Ray D.A."/>
        </authorList>
    </citation>
    <scope>NUCLEOTIDE SEQUENCE [LARGE SCALE GENOMIC DNA]</scope>
    <source>
        <strain evidence="26">KSC_2009_1</strain>
    </source>
</reference>
<keyword evidence="4" id="KW-0964">Secreted</keyword>
<keyword evidence="15" id="KW-1015">Disulfide bond</keyword>
<keyword evidence="14" id="KW-0472">Membrane</keyword>
<dbReference type="eggNOG" id="ENOG502QQVR">
    <property type="taxonomic scope" value="Eukaryota"/>
</dbReference>
<dbReference type="SUPFAM" id="SSF54495">
    <property type="entry name" value="UBC-like"/>
    <property type="match status" value="1"/>
</dbReference>
<dbReference type="PANTHER" id="PTHR24019">
    <property type="entry name" value="ADIPOLIN"/>
    <property type="match status" value="1"/>
</dbReference>
<keyword evidence="12" id="KW-0067">ATP-binding</keyword>
<dbReference type="InterPro" id="IPR000608">
    <property type="entry name" value="UBC"/>
</dbReference>
<organism evidence="26 27">
    <name type="scientific">Alligator mississippiensis</name>
    <name type="common">American alligator</name>
    <dbReference type="NCBI Taxonomy" id="8496"/>
    <lineage>
        <taxon>Eukaryota</taxon>
        <taxon>Metazoa</taxon>
        <taxon>Chordata</taxon>
        <taxon>Craniata</taxon>
        <taxon>Vertebrata</taxon>
        <taxon>Euteleostomi</taxon>
        <taxon>Archelosauria</taxon>
        <taxon>Archosauria</taxon>
        <taxon>Crocodylia</taxon>
        <taxon>Alligatoridae</taxon>
        <taxon>Alligatorinae</taxon>
        <taxon>Alligator</taxon>
    </lineage>
</organism>
<dbReference type="CDD" id="cd23799">
    <property type="entry name" value="UBCc_UBE2J"/>
    <property type="match status" value="1"/>
</dbReference>
<keyword evidence="13" id="KW-1133">Transmembrane helix</keyword>
<dbReference type="GO" id="GO:0005789">
    <property type="term" value="C:endoplasmic reticulum membrane"/>
    <property type="evidence" value="ECO:0007669"/>
    <property type="project" value="UniProtKB-SubCell"/>
</dbReference>
<keyword evidence="27" id="KW-1185">Reference proteome</keyword>
<comment type="subcellular location">
    <subcellularLocation>
        <location evidence="1">Endoplasmic reticulum membrane</location>
    </subcellularLocation>
    <subcellularLocation>
        <location evidence="2">Secreted</location>
    </subcellularLocation>
</comment>
<evidence type="ECO:0000256" key="4">
    <source>
        <dbReference type="ARBA" id="ARBA00022525"/>
    </source>
</evidence>
<feature type="domain" description="UBC core" evidence="24">
    <location>
        <begin position="12"/>
        <end position="162"/>
    </location>
</feature>
<evidence type="ECO:0000259" key="24">
    <source>
        <dbReference type="PROSITE" id="PS50127"/>
    </source>
</evidence>
<evidence type="ECO:0000256" key="13">
    <source>
        <dbReference type="ARBA" id="ARBA00022989"/>
    </source>
</evidence>
<evidence type="ECO:0000256" key="6">
    <source>
        <dbReference type="ARBA" id="ARBA00022692"/>
    </source>
</evidence>
<keyword evidence="7" id="KW-0372">Hormone</keyword>
<feature type="compositionally biased region" description="Basic residues" evidence="23">
    <location>
        <begin position="335"/>
        <end position="347"/>
    </location>
</feature>
<evidence type="ECO:0000256" key="10">
    <source>
        <dbReference type="ARBA" id="ARBA00022786"/>
    </source>
</evidence>
<sequence>MSNNTNKRAPTTATQRLKQDYLRIKKDPVPYICAEPLPSNILEWHYVVRGPEMTPYEGGYYHGKLIFPREFPFKPPSIYMITPNGRFKCNTRLCLSITDFHPDTWNPAWSVSTILTGLLSFMVEKGPTLGSIETSEFTKRQLAAQSLAFNLKDKVFCELFPEVVEEIKQKQKAQEELNNRPPTLPLPDVVPDGEAHYGQNGIPLLNGHDAGATVRFKISLQRMKSLLHFQKKHLWISCIWVFLHTDFGERNRSPFTEIQLASFRLLSLFRVMAAKKERKKMKEPNQYTEPFNATLSNSEELHGQSKMLESPDPRITDPRRTWISFVHRPDDGNTSKRRCKGKDKKLRGLVGPPGPPGPQGPPGAPGAEITREVLMQEFKEILKEAIERRASLAISAHPSQLPPLLLSLEEISPHKRVEEAFHCKLKGQVIVDKKTLVELQNFQSPLAKGAFLRGSGLNLATGRFTAPVSGIYQFSANVHIDHSELKSKVQLRARDNVRVLICIESLCHRYTSLEVIAGLESNSKIFTVYVHGLLQLQAGQYTSIFVDNSAGAPVSIQNGSDFMGMFMGA</sequence>
<feature type="compositionally biased region" description="Polar residues" evidence="23">
    <location>
        <begin position="285"/>
        <end position="298"/>
    </location>
</feature>
<dbReference type="InterPro" id="IPR016135">
    <property type="entry name" value="UBQ-conjugating_enzyme/RWD"/>
</dbReference>
<evidence type="ECO:0000256" key="2">
    <source>
        <dbReference type="ARBA" id="ARBA00004613"/>
    </source>
</evidence>
<evidence type="ECO:0000256" key="22">
    <source>
        <dbReference type="ARBA" id="ARBA00082819"/>
    </source>
</evidence>
<comment type="caution">
    <text evidence="26">The sequence shown here is derived from an EMBL/GenBank/DDBJ whole genome shotgun (WGS) entry which is preliminary data.</text>
</comment>
<keyword evidence="8" id="KW-0732">Signal</keyword>
<dbReference type="GO" id="GO:0005615">
    <property type="term" value="C:extracellular space"/>
    <property type="evidence" value="ECO:0007669"/>
    <property type="project" value="TreeGrafter"/>
</dbReference>
<evidence type="ECO:0000256" key="21">
    <source>
        <dbReference type="ARBA" id="ARBA00081134"/>
    </source>
</evidence>
<dbReference type="FunFam" id="2.60.120.40:FF:000012">
    <property type="entry name" value="Adipolin isoform X1"/>
    <property type="match status" value="1"/>
</dbReference>
<feature type="region of interest" description="Disordered" evidence="23">
    <location>
        <begin position="277"/>
        <end position="367"/>
    </location>
</feature>
<dbReference type="PROSITE" id="PS50871">
    <property type="entry name" value="C1Q"/>
    <property type="match status" value="1"/>
</dbReference>
<dbReference type="InterPro" id="IPR052136">
    <property type="entry name" value="Adipolin/Erythroferrone-rel"/>
</dbReference>
<evidence type="ECO:0000256" key="23">
    <source>
        <dbReference type="SAM" id="MobiDB-lite"/>
    </source>
</evidence>
<evidence type="ECO:0000256" key="12">
    <source>
        <dbReference type="ARBA" id="ARBA00022840"/>
    </source>
</evidence>
<evidence type="ECO:0000256" key="1">
    <source>
        <dbReference type="ARBA" id="ARBA00004586"/>
    </source>
</evidence>
<feature type="compositionally biased region" description="Basic and acidic residues" evidence="23">
    <location>
        <begin position="299"/>
        <end position="320"/>
    </location>
</feature>
<dbReference type="SMART" id="SM00212">
    <property type="entry name" value="UBCc"/>
    <property type="match status" value="1"/>
</dbReference>
<dbReference type="Gene3D" id="3.10.110.10">
    <property type="entry name" value="Ubiquitin Conjugating Enzyme"/>
    <property type="match status" value="1"/>
</dbReference>
<dbReference type="InterPro" id="IPR001073">
    <property type="entry name" value="C1q_dom"/>
</dbReference>
<evidence type="ECO:0000256" key="14">
    <source>
        <dbReference type="ARBA" id="ARBA00023136"/>
    </source>
</evidence>
<dbReference type="EMBL" id="AKHW03004073">
    <property type="protein sequence ID" value="KYO31551.1"/>
    <property type="molecule type" value="Genomic_DNA"/>
</dbReference>
<dbReference type="GO" id="GO:0005524">
    <property type="term" value="F:ATP binding"/>
    <property type="evidence" value="ECO:0007669"/>
    <property type="project" value="UniProtKB-KW"/>
</dbReference>
<protein>
    <recommendedName>
        <fullName evidence="19">Adipolin</fullName>
        <ecNumber evidence="3">2.3.2.23</ecNumber>
    </recommendedName>
    <alternativeName>
        <fullName evidence="21">Adipose-derived insulin-sensitizing factor</fullName>
    </alternativeName>
    <alternativeName>
        <fullName evidence="22">Complement C1q tumor necrosis factor-related protein 12</fullName>
    </alternativeName>
    <alternativeName>
        <fullName evidence="20">Ubiquitin-conjugating enzyme E2 J2</fullName>
    </alternativeName>
</protein>
<dbReference type="GO" id="GO:0045721">
    <property type="term" value="P:negative regulation of gluconeogenesis"/>
    <property type="evidence" value="ECO:0007669"/>
    <property type="project" value="TreeGrafter"/>
</dbReference>
<evidence type="ECO:0000256" key="11">
    <source>
        <dbReference type="ARBA" id="ARBA00022824"/>
    </source>
</evidence>
<evidence type="ECO:0000313" key="27">
    <source>
        <dbReference type="Proteomes" id="UP000050525"/>
    </source>
</evidence>
<evidence type="ECO:0000256" key="15">
    <source>
        <dbReference type="ARBA" id="ARBA00023157"/>
    </source>
</evidence>
<evidence type="ECO:0000256" key="16">
    <source>
        <dbReference type="ARBA" id="ARBA00023180"/>
    </source>
</evidence>
<dbReference type="FunFam" id="3.10.110.10:FF:000023">
    <property type="entry name" value="Ubiquitin-conjugating enzyme E2 J2"/>
    <property type="match status" value="1"/>
</dbReference>
<gene>
    <name evidence="26" type="primary">FAM132A</name>
    <name evidence="26" type="ORF">Y1Q_0006114</name>
</gene>
<dbReference type="Gene3D" id="1.20.5.320">
    <property type="entry name" value="6-Phosphogluconate Dehydrogenase, domain 3"/>
    <property type="match status" value="1"/>
</dbReference>
<keyword evidence="5" id="KW-0808">Transferase</keyword>
<evidence type="ECO:0000256" key="5">
    <source>
        <dbReference type="ARBA" id="ARBA00022679"/>
    </source>
</evidence>
<dbReference type="Proteomes" id="UP000050525">
    <property type="component" value="Unassembled WGS sequence"/>
</dbReference>
<feature type="compositionally biased region" description="Pro residues" evidence="23">
    <location>
        <begin position="352"/>
        <end position="364"/>
    </location>
</feature>
<keyword evidence="9" id="KW-0547">Nucleotide-binding</keyword>
<dbReference type="GO" id="GO:0061631">
    <property type="term" value="F:ubiquitin conjugating enzyme activity"/>
    <property type="evidence" value="ECO:0007669"/>
    <property type="project" value="UniProtKB-EC"/>
</dbReference>
<comment type="similarity">
    <text evidence="17">Belongs to the adipolin/erythroferrone family.</text>
</comment>
<keyword evidence="11" id="KW-0256">Endoplasmic reticulum</keyword>
<feature type="domain" description="C1q" evidence="25">
    <location>
        <begin position="414"/>
        <end position="569"/>
    </location>
</feature>
<dbReference type="Pfam" id="PF00386">
    <property type="entry name" value="C1q"/>
    <property type="match status" value="1"/>
</dbReference>
<evidence type="ECO:0000259" key="25">
    <source>
        <dbReference type="PROSITE" id="PS50871"/>
    </source>
</evidence>
<dbReference type="GO" id="GO:0005179">
    <property type="term" value="F:hormone activity"/>
    <property type="evidence" value="ECO:0007669"/>
    <property type="project" value="UniProtKB-KW"/>
</dbReference>
<keyword evidence="6" id="KW-0812">Transmembrane</keyword>
<name>A0A151N457_ALLMI</name>
<dbReference type="Gene3D" id="2.60.120.40">
    <property type="match status" value="1"/>
</dbReference>
<evidence type="ECO:0000256" key="9">
    <source>
        <dbReference type="ARBA" id="ARBA00022741"/>
    </source>
</evidence>
<evidence type="ECO:0000256" key="19">
    <source>
        <dbReference type="ARBA" id="ARBA00070752"/>
    </source>
</evidence>
<dbReference type="FunFam" id="1.20.5.320:FF:000006">
    <property type="entry name" value="Protein FAM132A"/>
    <property type="match status" value="1"/>
</dbReference>
<dbReference type="GO" id="GO:0046326">
    <property type="term" value="P:positive regulation of D-glucose import"/>
    <property type="evidence" value="ECO:0007669"/>
    <property type="project" value="TreeGrafter"/>
</dbReference>
<proteinExistence type="inferred from homology"/>
<evidence type="ECO:0000313" key="26">
    <source>
        <dbReference type="EMBL" id="KYO31551.1"/>
    </source>
</evidence>
<dbReference type="SUPFAM" id="SSF49842">
    <property type="entry name" value="TNF-like"/>
    <property type="match status" value="1"/>
</dbReference>